<sequence>MRLALDGELTIYRAAELREELLAALPVAPTSMEIDLAQVSEVDSAGVQLLIAARRAAQAQGVAFALVDPSAAVREVLDLFNLCAELELPA</sequence>
<dbReference type="InterPro" id="IPR002645">
    <property type="entry name" value="STAS_dom"/>
</dbReference>
<dbReference type="Gene3D" id="3.30.750.24">
    <property type="entry name" value="STAS domain"/>
    <property type="match status" value="1"/>
</dbReference>
<evidence type="ECO:0000313" key="3">
    <source>
        <dbReference type="Proteomes" id="UP000706525"/>
    </source>
</evidence>
<dbReference type="SUPFAM" id="SSF52091">
    <property type="entry name" value="SpoIIaa-like"/>
    <property type="match status" value="1"/>
</dbReference>
<organism evidence="2 3">
    <name type="scientific">Cupriavidus pampae</name>
    <dbReference type="NCBI Taxonomy" id="659251"/>
    <lineage>
        <taxon>Bacteria</taxon>
        <taxon>Pseudomonadati</taxon>
        <taxon>Pseudomonadota</taxon>
        <taxon>Betaproteobacteria</taxon>
        <taxon>Burkholderiales</taxon>
        <taxon>Burkholderiaceae</taxon>
        <taxon>Cupriavidus</taxon>
    </lineage>
</organism>
<reference evidence="2 3" key="1">
    <citation type="submission" date="2021-08" db="EMBL/GenBank/DDBJ databases">
        <authorList>
            <person name="Peeters C."/>
        </authorList>
    </citation>
    <scope>NUCLEOTIDE SEQUENCE [LARGE SCALE GENOMIC DNA]</scope>
    <source>
        <strain evidence="2 3">LMG 32289</strain>
    </source>
</reference>
<dbReference type="InterPro" id="IPR058548">
    <property type="entry name" value="MlaB-like_STAS"/>
</dbReference>
<dbReference type="CDD" id="cd07043">
    <property type="entry name" value="STAS_anti-anti-sigma_factors"/>
    <property type="match status" value="1"/>
</dbReference>
<comment type="caution">
    <text evidence="2">The sequence shown here is derived from an EMBL/GenBank/DDBJ whole genome shotgun (WGS) entry which is preliminary data.</text>
</comment>
<dbReference type="InterPro" id="IPR052746">
    <property type="entry name" value="MlaB_ABC_Transporter"/>
</dbReference>
<evidence type="ECO:0000259" key="1">
    <source>
        <dbReference type="PROSITE" id="PS50801"/>
    </source>
</evidence>
<accession>A0ABN7Y3N8</accession>
<name>A0ABN7Y3N8_9BURK</name>
<keyword evidence="3" id="KW-1185">Reference proteome</keyword>
<evidence type="ECO:0000313" key="2">
    <source>
        <dbReference type="EMBL" id="CAG9167006.1"/>
    </source>
</evidence>
<dbReference type="EMBL" id="CAJZAG010000002">
    <property type="protein sequence ID" value="CAG9167006.1"/>
    <property type="molecule type" value="Genomic_DNA"/>
</dbReference>
<dbReference type="PANTHER" id="PTHR35849">
    <property type="entry name" value="BLR2341 PROTEIN"/>
    <property type="match status" value="1"/>
</dbReference>
<dbReference type="Proteomes" id="UP000706525">
    <property type="component" value="Unassembled WGS sequence"/>
</dbReference>
<gene>
    <name evidence="2" type="ORF">LMG32289_01260</name>
</gene>
<protein>
    <recommendedName>
        <fullName evidence="1">STAS domain-containing protein</fullName>
    </recommendedName>
</protein>
<proteinExistence type="predicted"/>
<dbReference type="PROSITE" id="PS50801">
    <property type="entry name" value="STAS"/>
    <property type="match status" value="1"/>
</dbReference>
<feature type="domain" description="STAS" evidence="1">
    <location>
        <begin position="1"/>
        <end position="90"/>
    </location>
</feature>
<dbReference type="Pfam" id="PF13466">
    <property type="entry name" value="STAS_2"/>
    <property type="match status" value="1"/>
</dbReference>
<dbReference type="RefSeq" id="WP_223983360.1">
    <property type="nucleotide sequence ID" value="NZ_CAJZAG010000002.1"/>
</dbReference>
<dbReference type="InterPro" id="IPR036513">
    <property type="entry name" value="STAS_dom_sf"/>
</dbReference>
<dbReference type="PANTHER" id="PTHR35849:SF2">
    <property type="entry name" value="BLR2341 PROTEIN"/>
    <property type="match status" value="1"/>
</dbReference>